<keyword evidence="3" id="KW-1185">Reference proteome</keyword>
<evidence type="ECO:0000313" key="2">
    <source>
        <dbReference type="EMBL" id="SJM66696.1"/>
    </source>
</evidence>
<sequence>MDYGSPGIQCSTIPEVQQQGLSVRVDQGEGSDGLVAHLLPPDMEMPQVKKTILAIPGNHQDLRPPVEIMDNVDHSITLAMGTETADDLGGIEIPRPDGETLTLTSPPETDN</sequence>
<proteinExistence type="predicted"/>
<dbReference type="Proteomes" id="UP000195913">
    <property type="component" value="Unassembled WGS sequence"/>
</dbReference>
<evidence type="ECO:0000256" key="1">
    <source>
        <dbReference type="SAM" id="MobiDB-lite"/>
    </source>
</evidence>
<organism evidence="2 3">
    <name type="scientific">Arthrobacter rhombi</name>
    <dbReference type="NCBI Taxonomy" id="71253"/>
    <lineage>
        <taxon>Bacteria</taxon>
        <taxon>Bacillati</taxon>
        <taxon>Actinomycetota</taxon>
        <taxon>Actinomycetes</taxon>
        <taxon>Micrococcales</taxon>
        <taxon>Micrococcaceae</taxon>
        <taxon>Arthrobacter</taxon>
    </lineage>
</organism>
<name>A0A1R4GEV0_9MICC</name>
<dbReference type="AlphaFoldDB" id="A0A1R4GEV0"/>
<accession>A0A1R4GEV0</accession>
<reference evidence="2 3" key="1">
    <citation type="submission" date="2017-02" db="EMBL/GenBank/DDBJ databases">
        <authorList>
            <person name="Peterson S.W."/>
        </authorList>
    </citation>
    <scope>NUCLEOTIDE SEQUENCE [LARGE SCALE GENOMIC DNA]</scope>
    <source>
        <strain evidence="2 3">B Ar 00.02</strain>
    </source>
</reference>
<feature type="compositionally biased region" description="Polar residues" evidence="1">
    <location>
        <begin position="101"/>
        <end position="111"/>
    </location>
</feature>
<protein>
    <submittedName>
        <fullName evidence="2">Uncharacterized protein</fullName>
    </submittedName>
</protein>
<feature type="region of interest" description="Disordered" evidence="1">
    <location>
        <begin position="83"/>
        <end position="111"/>
    </location>
</feature>
<evidence type="ECO:0000313" key="3">
    <source>
        <dbReference type="Proteomes" id="UP000195913"/>
    </source>
</evidence>
<dbReference type="EMBL" id="FUHW01000035">
    <property type="protein sequence ID" value="SJM66696.1"/>
    <property type="molecule type" value="Genomic_DNA"/>
</dbReference>
<gene>
    <name evidence="2" type="ORF">FM101_09990</name>
</gene>